<organism evidence="2 3">
    <name type="scientific">Flavilitoribacter nigricans (strain ATCC 23147 / DSM 23189 / NBRC 102662 / NCIMB 1420 / SS-2)</name>
    <name type="common">Lewinella nigricans</name>
    <dbReference type="NCBI Taxonomy" id="1122177"/>
    <lineage>
        <taxon>Bacteria</taxon>
        <taxon>Pseudomonadati</taxon>
        <taxon>Bacteroidota</taxon>
        <taxon>Saprospiria</taxon>
        <taxon>Saprospirales</taxon>
        <taxon>Lewinellaceae</taxon>
        <taxon>Flavilitoribacter</taxon>
    </lineage>
</organism>
<sequence length="119" mass="13361">MKKSIAGLLIAISCLALSCEKQGDILCENDCLFFGYNLEGEIVMLHCFNRFGIKTTHPDGEELIIGIPDQLAGRFQEEGKLVKFTATFRANTLQPLFPDPSIDIRTIYQARVQSIQPRK</sequence>
<feature type="chain" id="PRO_5013379419" description="Lipoprotein" evidence="1">
    <location>
        <begin position="19"/>
        <end position="119"/>
    </location>
</feature>
<keyword evidence="1" id="KW-0732">Signal</keyword>
<dbReference type="PROSITE" id="PS51257">
    <property type="entry name" value="PROKAR_LIPOPROTEIN"/>
    <property type="match status" value="1"/>
</dbReference>
<dbReference type="EMBL" id="PDUD01000053">
    <property type="protein sequence ID" value="PHN01540.1"/>
    <property type="molecule type" value="Genomic_DNA"/>
</dbReference>
<dbReference type="AlphaFoldDB" id="A0A2D0MZD8"/>
<protein>
    <recommendedName>
        <fullName evidence="4">Lipoprotein</fullName>
    </recommendedName>
</protein>
<proteinExistence type="predicted"/>
<accession>A0A2D0MZD8</accession>
<comment type="caution">
    <text evidence="2">The sequence shown here is derived from an EMBL/GenBank/DDBJ whole genome shotgun (WGS) entry which is preliminary data.</text>
</comment>
<keyword evidence="3" id="KW-1185">Reference proteome</keyword>
<evidence type="ECO:0000256" key="1">
    <source>
        <dbReference type="SAM" id="SignalP"/>
    </source>
</evidence>
<gene>
    <name evidence="2" type="ORF">CRP01_36690</name>
</gene>
<evidence type="ECO:0008006" key="4">
    <source>
        <dbReference type="Google" id="ProtNLM"/>
    </source>
</evidence>
<feature type="signal peptide" evidence="1">
    <location>
        <begin position="1"/>
        <end position="18"/>
    </location>
</feature>
<dbReference type="RefSeq" id="WP_099155074.1">
    <property type="nucleotide sequence ID" value="NZ_PDUD01000053.1"/>
</dbReference>
<reference evidence="2 3" key="1">
    <citation type="submission" date="2017-10" db="EMBL/GenBank/DDBJ databases">
        <title>The draft genome sequence of Lewinella nigricans NBRC 102662.</title>
        <authorList>
            <person name="Wang K."/>
        </authorList>
    </citation>
    <scope>NUCLEOTIDE SEQUENCE [LARGE SCALE GENOMIC DNA]</scope>
    <source>
        <strain evidence="2 3">NBRC 102662</strain>
    </source>
</reference>
<evidence type="ECO:0000313" key="2">
    <source>
        <dbReference type="EMBL" id="PHN01540.1"/>
    </source>
</evidence>
<dbReference type="Proteomes" id="UP000223913">
    <property type="component" value="Unassembled WGS sequence"/>
</dbReference>
<evidence type="ECO:0000313" key="3">
    <source>
        <dbReference type="Proteomes" id="UP000223913"/>
    </source>
</evidence>
<name>A0A2D0MZD8_FLAN2</name>